<comment type="caution">
    <text evidence="3">The sequence shown here is derived from an EMBL/GenBank/DDBJ whole genome shotgun (WGS) entry which is preliminary data.</text>
</comment>
<reference evidence="3 4" key="1">
    <citation type="submission" date="2019-07" db="EMBL/GenBank/DDBJ databases">
        <authorList>
            <person name="Kim J."/>
        </authorList>
    </citation>
    <scope>NUCLEOTIDE SEQUENCE [LARGE SCALE GENOMIC DNA]</scope>
    <source>
        <strain evidence="4">dk17</strain>
    </source>
</reference>
<keyword evidence="4" id="KW-1185">Reference proteome</keyword>
<keyword evidence="1" id="KW-0676">Redox-active center</keyword>
<dbReference type="EMBL" id="VOEJ01000001">
    <property type="protein sequence ID" value="TWR31131.1"/>
    <property type="molecule type" value="Genomic_DNA"/>
</dbReference>
<evidence type="ECO:0000259" key="2">
    <source>
        <dbReference type="PROSITE" id="PS51352"/>
    </source>
</evidence>
<evidence type="ECO:0000256" key="1">
    <source>
        <dbReference type="ARBA" id="ARBA00023284"/>
    </source>
</evidence>
<dbReference type="GO" id="GO:0016491">
    <property type="term" value="F:oxidoreductase activity"/>
    <property type="evidence" value="ECO:0007669"/>
    <property type="project" value="InterPro"/>
</dbReference>
<dbReference type="PANTHER" id="PTHR42852">
    <property type="entry name" value="THIOL:DISULFIDE INTERCHANGE PROTEIN DSBE"/>
    <property type="match status" value="1"/>
</dbReference>
<proteinExistence type="predicted"/>
<dbReference type="InterPro" id="IPR017937">
    <property type="entry name" value="Thioredoxin_CS"/>
</dbReference>
<name>A0A563UIG4_9SPHI</name>
<dbReference type="Gene3D" id="3.40.30.10">
    <property type="entry name" value="Glutaredoxin"/>
    <property type="match status" value="1"/>
</dbReference>
<dbReference type="PROSITE" id="PS51352">
    <property type="entry name" value="THIOREDOXIN_2"/>
    <property type="match status" value="1"/>
</dbReference>
<dbReference type="InterPro" id="IPR050553">
    <property type="entry name" value="Thioredoxin_ResA/DsbE_sf"/>
</dbReference>
<gene>
    <name evidence="3" type="ORF">FPZ43_01230</name>
</gene>
<feature type="domain" description="Thioredoxin" evidence="2">
    <location>
        <begin position="254"/>
        <end position="393"/>
    </location>
</feature>
<dbReference type="SUPFAM" id="SSF52833">
    <property type="entry name" value="Thioredoxin-like"/>
    <property type="match status" value="1"/>
</dbReference>
<dbReference type="Proteomes" id="UP000320042">
    <property type="component" value="Unassembled WGS sequence"/>
</dbReference>
<dbReference type="PROSITE" id="PS00194">
    <property type="entry name" value="THIOREDOXIN_1"/>
    <property type="match status" value="1"/>
</dbReference>
<dbReference type="InterPro" id="IPR000866">
    <property type="entry name" value="AhpC/TSA"/>
</dbReference>
<evidence type="ECO:0000313" key="4">
    <source>
        <dbReference type="Proteomes" id="UP000320042"/>
    </source>
</evidence>
<dbReference type="GO" id="GO:0016209">
    <property type="term" value="F:antioxidant activity"/>
    <property type="evidence" value="ECO:0007669"/>
    <property type="project" value="InterPro"/>
</dbReference>
<dbReference type="Pfam" id="PF00578">
    <property type="entry name" value="AhpC-TSA"/>
    <property type="match status" value="1"/>
</dbReference>
<protein>
    <submittedName>
        <fullName evidence="3">TlpA family protein disulfide reductase</fullName>
    </submittedName>
</protein>
<evidence type="ECO:0000313" key="3">
    <source>
        <dbReference type="EMBL" id="TWR31131.1"/>
    </source>
</evidence>
<sequence length="393" mass="45821">MSDKSIPKHSSALIIIMFCLLQVASAQKQFNVTIKLDSSLIAKKLRFQYDSGKTIVFLGDSVYKSETVVVQGNYFSKFASLDVIYINKDGAPYFGSYLVGDKPAQINLGYKSNDYQSLTHTSLINAVDTYDTTYNKFYHELVKYNKKQNLETWKFVQLHKDSLNRNDSLKTLYYKMVNETEQRTLNFLRRYPDNYLAFWYYKTNIAQRILNNQPGRASLKWHLDYLQNTFSRDIKQSFEASELMRVFQLRIAPLKVGEAAPPFKIKTLDNTILNLTNLKGRYVLVDFWATWCGPCLREIPYVKSLRKKYPEQKLTIIGISADKKLNHMIKGVKDNQMNWSQYFDKDSDLSRLYGVHSYPSYFLIDPAGKIIYRSDEIKSYTIDLDKILSKELM</sequence>
<dbReference type="OrthoDB" id="702151at2"/>
<dbReference type="InterPro" id="IPR036249">
    <property type="entry name" value="Thioredoxin-like_sf"/>
</dbReference>
<dbReference type="RefSeq" id="WP_146380029.1">
    <property type="nucleotide sequence ID" value="NZ_VOEJ01000001.1"/>
</dbReference>
<dbReference type="PANTHER" id="PTHR42852:SF13">
    <property type="entry name" value="PROTEIN DIPZ"/>
    <property type="match status" value="1"/>
</dbReference>
<dbReference type="InterPro" id="IPR013766">
    <property type="entry name" value="Thioredoxin_domain"/>
</dbReference>
<accession>A0A563UIG4</accession>
<dbReference type="CDD" id="cd02966">
    <property type="entry name" value="TlpA_like_family"/>
    <property type="match status" value="1"/>
</dbReference>
<dbReference type="AlphaFoldDB" id="A0A563UIG4"/>
<organism evidence="3 4">
    <name type="scientific">Mucilaginibacter pallidiroseus</name>
    <dbReference type="NCBI Taxonomy" id="2599295"/>
    <lineage>
        <taxon>Bacteria</taxon>
        <taxon>Pseudomonadati</taxon>
        <taxon>Bacteroidota</taxon>
        <taxon>Sphingobacteriia</taxon>
        <taxon>Sphingobacteriales</taxon>
        <taxon>Sphingobacteriaceae</taxon>
        <taxon>Mucilaginibacter</taxon>
    </lineage>
</organism>